<organism evidence="2 3">
    <name type="scientific">Agromyces binzhouensis</name>
    <dbReference type="NCBI Taxonomy" id="1817495"/>
    <lineage>
        <taxon>Bacteria</taxon>
        <taxon>Bacillati</taxon>
        <taxon>Actinomycetota</taxon>
        <taxon>Actinomycetes</taxon>
        <taxon>Micrococcales</taxon>
        <taxon>Microbacteriaceae</taxon>
        <taxon>Agromyces</taxon>
    </lineage>
</organism>
<evidence type="ECO:0000313" key="3">
    <source>
        <dbReference type="Proteomes" id="UP000292881"/>
    </source>
</evidence>
<feature type="transmembrane region" description="Helical" evidence="1">
    <location>
        <begin position="169"/>
        <end position="192"/>
    </location>
</feature>
<feature type="transmembrane region" description="Helical" evidence="1">
    <location>
        <begin position="87"/>
        <end position="106"/>
    </location>
</feature>
<feature type="transmembrane region" description="Helical" evidence="1">
    <location>
        <begin position="145"/>
        <end position="163"/>
    </location>
</feature>
<proteinExistence type="predicted"/>
<accession>A0A4Q2JNY1</accession>
<comment type="caution">
    <text evidence="2">The sequence shown here is derived from an EMBL/GenBank/DDBJ whole genome shotgun (WGS) entry which is preliminary data.</text>
</comment>
<dbReference type="InterPro" id="IPR052712">
    <property type="entry name" value="Acid_resist_chaperone_HdeD"/>
</dbReference>
<evidence type="ECO:0008006" key="4">
    <source>
        <dbReference type="Google" id="ProtNLM"/>
    </source>
</evidence>
<feature type="transmembrane region" description="Helical" evidence="1">
    <location>
        <begin position="30"/>
        <end position="49"/>
    </location>
</feature>
<feature type="transmembrane region" description="Helical" evidence="1">
    <location>
        <begin position="55"/>
        <end position="75"/>
    </location>
</feature>
<dbReference type="InterPro" id="IPR005325">
    <property type="entry name" value="DUF308_memb"/>
</dbReference>
<dbReference type="OrthoDB" id="3238356at2"/>
<gene>
    <name evidence="2" type="ORF">ESO86_08745</name>
</gene>
<dbReference type="GO" id="GO:0005886">
    <property type="term" value="C:plasma membrane"/>
    <property type="evidence" value="ECO:0007669"/>
    <property type="project" value="TreeGrafter"/>
</dbReference>
<dbReference type="Proteomes" id="UP000292881">
    <property type="component" value="Unassembled WGS sequence"/>
</dbReference>
<feature type="transmembrane region" description="Helical" evidence="1">
    <location>
        <begin position="112"/>
        <end position="133"/>
    </location>
</feature>
<protein>
    <recommendedName>
        <fullName evidence="4">HdeD family acid-resistance protein</fullName>
    </recommendedName>
</protein>
<keyword evidence="1" id="KW-0812">Transmembrane</keyword>
<dbReference type="Pfam" id="PF03729">
    <property type="entry name" value="DUF308"/>
    <property type="match status" value="2"/>
</dbReference>
<dbReference type="RefSeq" id="WP_129234549.1">
    <property type="nucleotide sequence ID" value="NZ_JBHXVJ010000005.1"/>
</dbReference>
<dbReference type="PANTHER" id="PTHR34989:SF1">
    <property type="entry name" value="PROTEIN HDED"/>
    <property type="match status" value="1"/>
</dbReference>
<keyword evidence="1" id="KW-0472">Membrane</keyword>
<reference evidence="2 3" key="1">
    <citation type="submission" date="2019-01" db="EMBL/GenBank/DDBJ databases">
        <authorList>
            <person name="Li J."/>
        </authorList>
    </citation>
    <scope>NUCLEOTIDE SEQUENCE [LARGE SCALE GENOMIC DNA]</scope>
    <source>
        <strain evidence="2 3">CGMCC 4.7180</strain>
    </source>
</reference>
<evidence type="ECO:0000256" key="1">
    <source>
        <dbReference type="SAM" id="Phobius"/>
    </source>
</evidence>
<dbReference type="PANTHER" id="PTHR34989">
    <property type="entry name" value="PROTEIN HDED"/>
    <property type="match status" value="1"/>
</dbReference>
<keyword evidence="1" id="KW-1133">Transmembrane helix</keyword>
<keyword evidence="3" id="KW-1185">Reference proteome</keyword>
<sequence length="202" mass="21084">MSSPQSNSMFAAFAFDSAELTKSAVNSIRIALGVTGVIALIMGVFITFWPKDSAVVLTVMLAIYFLIAGLAYVGIGIFSRSISGGARALDIILGVLFLFGAIVMFANPTESAVVIGIFVGILVGILWIIEGVVALAQSGSSSSKGWSIFFGLLSIVAGIVLLFSPLWGVVVLFVVTGIALIILGIVQIVRAFTFGRGMQLSS</sequence>
<dbReference type="AlphaFoldDB" id="A0A4Q2JNY1"/>
<evidence type="ECO:0000313" key="2">
    <source>
        <dbReference type="EMBL" id="RXZ47987.1"/>
    </source>
</evidence>
<dbReference type="EMBL" id="SDPL01000143">
    <property type="protein sequence ID" value="RXZ47987.1"/>
    <property type="molecule type" value="Genomic_DNA"/>
</dbReference>
<name>A0A4Q2JNY1_9MICO</name>